<dbReference type="Pfam" id="PF01510">
    <property type="entry name" value="Amidase_2"/>
    <property type="match status" value="1"/>
</dbReference>
<keyword evidence="8" id="KW-1185">Reference proteome</keyword>
<dbReference type="PANTHER" id="PTHR30417:SF12">
    <property type="entry name" value="N-ACETYLMURAMOYL-L-ALANINE AMIDASE"/>
    <property type="match status" value="1"/>
</dbReference>
<feature type="domain" description="N-acetylmuramoyl-L-alanine amidase" evidence="6">
    <location>
        <begin position="4"/>
        <end position="155"/>
    </location>
</feature>
<comment type="caution">
    <text evidence="7">The sequence shown here is derived from an EMBL/GenBank/DDBJ whole genome shotgun (WGS) entry which is preliminary data.</text>
</comment>
<dbReference type="Gene3D" id="1.10.101.10">
    <property type="entry name" value="PGBD-like superfamily/PGBD"/>
    <property type="match status" value="1"/>
</dbReference>
<organism evidence="7 8">
    <name type="scientific">Bartonella bilalgolemii</name>
    <dbReference type="NCBI Taxonomy" id="2942911"/>
    <lineage>
        <taxon>Bacteria</taxon>
        <taxon>Pseudomonadati</taxon>
        <taxon>Pseudomonadota</taxon>
        <taxon>Alphaproteobacteria</taxon>
        <taxon>Hyphomicrobiales</taxon>
        <taxon>Bartonellaceae</taxon>
        <taxon>Bartonella</taxon>
    </lineage>
</organism>
<evidence type="ECO:0000256" key="4">
    <source>
        <dbReference type="ARBA" id="ARBA00022801"/>
    </source>
</evidence>
<dbReference type="SUPFAM" id="SSF47090">
    <property type="entry name" value="PGBD-like"/>
    <property type="match status" value="1"/>
</dbReference>
<protein>
    <recommendedName>
        <fullName evidence="3">N-acetylmuramoyl-L-alanine amidase</fullName>
        <ecNumber evidence="3">3.5.1.28</ecNumber>
    </recommendedName>
</protein>
<dbReference type="SMART" id="SM00644">
    <property type="entry name" value="Ami_2"/>
    <property type="match status" value="1"/>
</dbReference>
<gene>
    <name evidence="7" type="ORF">M4Z11_03005</name>
</gene>
<proteinExistence type="inferred from homology"/>
<dbReference type="InterPro" id="IPR002502">
    <property type="entry name" value="Amidase_domain"/>
</dbReference>
<evidence type="ECO:0000256" key="2">
    <source>
        <dbReference type="ARBA" id="ARBA00007553"/>
    </source>
</evidence>
<dbReference type="InterPro" id="IPR036366">
    <property type="entry name" value="PGBDSf"/>
</dbReference>
<dbReference type="Proteomes" id="UP001523003">
    <property type="component" value="Unassembled WGS sequence"/>
</dbReference>
<evidence type="ECO:0000313" key="8">
    <source>
        <dbReference type="Proteomes" id="UP001523003"/>
    </source>
</evidence>
<dbReference type="EC" id="3.5.1.28" evidence="3"/>
<accession>A0ABT0P8B0</accession>
<keyword evidence="4" id="KW-0378">Hydrolase</keyword>
<dbReference type="CDD" id="cd06583">
    <property type="entry name" value="PGRP"/>
    <property type="match status" value="1"/>
</dbReference>
<name>A0ABT0P8B0_9HYPH</name>
<dbReference type="InterPro" id="IPR036365">
    <property type="entry name" value="PGBD-like_sf"/>
</dbReference>
<evidence type="ECO:0000259" key="6">
    <source>
        <dbReference type="SMART" id="SM00644"/>
    </source>
</evidence>
<dbReference type="EMBL" id="JAMCOF010000004">
    <property type="protein sequence ID" value="MCL6229584.1"/>
    <property type="molecule type" value="Genomic_DNA"/>
</dbReference>
<evidence type="ECO:0000256" key="3">
    <source>
        <dbReference type="ARBA" id="ARBA00011901"/>
    </source>
</evidence>
<dbReference type="SUPFAM" id="SSF55846">
    <property type="entry name" value="N-acetylmuramoyl-L-alanine amidase-like"/>
    <property type="match status" value="1"/>
</dbReference>
<comment type="catalytic activity">
    <reaction evidence="1">
        <text>Hydrolyzes the link between N-acetylmuramoyl residues and L-amino acid residues in certain cell-wall glycopeptides.</text>
        <dbReference type="EC" id="3.5.1.28"/>
    </reaction>
</comment>
<dbReference type="InterPro" id="IPR051206">
    <property type="entry name" value="NAMLAA_amidase_2"/>
</dbReference>
<dbReference type="InterPro" id="IPR036505">
    <property type="entry name" value="Amidase/PGRP_sf"/>
</dbReference>
<evidence type="ECO:0000256" key="1">
    <source>
        <dbReference type="ARBA" id="ARBA00001561"/>
    </source>
</evidence>
<evidence type="ECO:0000256" key="5">
    <source>
        <dbReference type="ARBA" id="ARBA00023316"/>
    </source>
</evidence>
<sequence>MDYNSYRTVKGFNRRVRFLVMHYTAANFKSSVTTLTGPSVSAHYLIPDPSEQTYIDAGFKDVRIFNLVDENERAWHAGISSWAGRNNLNDTAIGIETVNLATDHNGKFTFPPFHPKQIDAIKELAFNILQRYPDISPTNVVGHNDIAPGRKMDPGAAFPWKELYDSGIGAWYNVARKDTYQEEFAKDPSFFIKAKTEVVAKLKKYGYDTSDANTESGYKNLIMAFQLHFRQKNYDGVLDIETAAIIYALVEKYFPSK</sequence>
<dbReference type="Gene3D" id="3.40.80.10">
    <property type="entry name" value="Peptidoglycan recognition protein-like"/>
    <property type="match status" value="1"/>
</dbReference>
<keyword evidence="5" id="KW-0961">Cell wall biogenesis/degradation</keyword>
<comment type="similarity">
    <text evidence="2">Belongs to the N-acetylmuramoyl-L-alanine amidase 2 family.</text>
</comment>
<dbReference type="RefSeq" id="WP_249676411.1">
    <property type="nucleotide sequence ID" value="NZ_JAMCOF010000004.1"/>
</dbReference>
<dbReference type="PANTHER" id="PTHR30417">
    <property type="entry name" value="N-ACETYLMURAMOYL-L-ALANINE AMIDASE AMID"/>
    <property type="match status" value="1"/>
</dbReference>
<evidence type="ECO:0000313" key="7">
    <source>
        <dbReference type="EMBL" id="MCL6229584.1"/>
    </source>
</evidence>
<reference evidence="7 8" key="1">
    <citation type="submission" date="2022-05" db="EMBL/GenBank/DDBJ databases">
        <title>Description of the Bartonella bilalgolemii sp. nov. Isolated from Apodemus uralensis (Pallas 1811).</title>
        <authorList>
            <person name="Zgheib R."/>
            <person name="Celebi B."/>
        </authorList>
    </citation>
    <scope>NUCLEOTIDE SEQUENCE [LARGE SCALE GENOMIC DNA]</scope>
    <source>
        <strain evidence="7 8">G70</strain>
    </source>
</reference>